<dbReference type="PANTHER" id="PTHR22907">
    <property type="entry name" value="GH04558P"/>
    <property type="match status" value="1"/>
</dbReference>
<dbReference type="InterPro" id="IPR001507">
    <property type="entry name" value="ZP_dom"/>
</dbReference>
<dbReference type="PANTHER" id="PTHR22907:SF58">
    <property type="entry name" value="ZP DOMAIN-CONTAINING PROTEIN"/>
    <property type="match status" value="1"/>
</dbReference>
<keyword evidence="2" id="KW-0193">Cuticle</keyword>
<keyword evidence="4 9" id="KW-0812">Transmembrane</keyword>
<dbReference type="Pfam" id="PF25301">
    <property type="entry name" value="CUT_C"/>
    <property type="match status" value="1"/>
</dbReference>
<evidence type="ECO:0000256" key="7">
    <source>
        <dbReference type="ARBA" id="ARBA00023136"/>
    </source>
</evidence>
<dbReference type="GO" id="GO:0042302">
    <property type="term" value="F:structural constituent of cuticle"/>
    <property type="evidence" value="ECO:0007669"/>
    <property type="project" value="UniProtKB-KW"/>
</dbReference>
<dbReference type="InterPro" id="IPR056953">
    <property type="entry name" value="CUT_N"/>
</dbReference>
<dbReference type="WBParaSite" id="EEL_0000170801-mRNA-1">
    <property type="protein sequence ID" value="EEL_0000170801-mRNA-1"/>
    <property type="gene ID" value="EEL_0000170801"/>
</dbReference>
<protein>
    <submittedName>
        <fullName evidence="12">ZP domain-containing protein</fullName>
    </submittedName>
</protein>
<evidence type="ECO:0000256" key="6">
    <source>
        <dbReference type="ARBA" id="ARBA00022989"/>
    </source>
</evidence>
<evidence type="ECO:0000313" key="11">
    <source>
        <dbReference type="Proteomes" id="UP000050640"/>
    </source>
</evidence>
<feature type="domain" description="ZP" evidence="10">
    <location>
        <begin position="52"/>
        <end position="294"/>
    </location>
</feature>
<reference evidence="12" key="1">
    <citation type="submission" date="2017-02" db="UniProtKB">
        <authorList>
            <consortium name="WormBaseParasite"/>
        </authorList>
    </citation>
    <scope>IDENTIFICATION</scope>
</reference>
<evidence type="ECO:0000256" key="8">
    <source>
        <dbReference type="SAM" id="MobiDB-lite"/>
    </source>
</evidence>
<dbReference type="InterPro" id="IPR057475">
    <property type="entry name" value="CUT_C"/>
</dbReference>
<evidence type="ECO:0000256" key="4">
    <source>
        <dbReference type="ARBA" id="ARBA00022692"/>
    </source>
</evidence>
<evidence type="ECO:0000256" key="1">
    <source>
        <dbReference type="ARBA" id="ARBA00004251"/>
    </source>
</evidence>
<dbReference type="SMART" id="SM00241">
    <property type="entry name" value="ZP"/>
    <property type="match status" value="1"/>
</dbReference>
<feature type="region of interest" description="Disordered" evidence="8">
    <location>
        <begin position="313"/>
        <end position="347"/>
    </location>
</feature>
<dbReference type="Pfam" id="PF25057">
    <property type="entry name" value="CUT_N"/>
    <property type="match status" value="1"/>
</dbReference>
<comment type="subcellular location">
    <subcellularLocation>
        <location evidence="1">Cell membrane</location>
        <topology evidence="1">Single-pass type I membrane protein</topology>
    </subcellularLocation>
</comment>
<dbReference type="Proteomes" id="UP000050640">
    <property type="component" value="Unplaced"/>
</dbReference>
<evidence type="ECO:0000256" key="2">
    <source>
        <dbReference type="ARBA" id="ARBA00022460"/>
    </source>
</evidence>
<dbReference type="InterPro" id="IPR051962">
    <property type="entry name" value="Cuticlin"/>
</dbReference>
<feature type="compositionally biased region" description="Polar residues" evidence="8">
    <location>
        <begin position="313"/>
        <end position="324"/>
    </location>
</feature>
<keyword evidence="3" id="KW-1003">Cell membrane</keyword>
<keyword evidence="7 9" id="KW-0472">Membrane</keyword>
<evidence type="ECO:0000259" key="10">
    <source>
        <dbReference type="PROSITE" id="PS51034"/>
    </source>
</evidence>
<sequence>MSKDFCKLPINLISFFCFLIRSVIVMKYQKLLLFIALLSQWVWTFEQQPTLECFTDGLRLYFTPEGPFQGHIYVKGYFMEEGCHSDYTDNPIDRPFYFSVLYSSACHVQCEVMVREPSGINYNAVIIVQHHFLFLTQADRAYSANCFYQNIVDSRSQEMEVNGGLTMTELEGQIVPNCVYEVLMDSVDGEPVRFAQVGDRLVHKWSCETEVYGILIHSCFVHNTDNESFQLIDDQGCVTDRTLMSPLIYDHNLKMAYSVVPAFRFANQLTISFQCKVTFCIKARNGCEGISPPRCEIISTPAPEPLIPISTSEYPVSTSTSDSPIPTLISESSETDSETHSADGLDSAKLKAQYKHSANTTSSITANTQDLICSNTSEGSTDPRKCRGVINVSESSTFTTPEKKRLSYRRKRFLNGSGQISLESLIKTNSTNANRLTMNVNADQLLIFERKEINERESPEVLHMPCEVLRDGMFLQTVIFVLLIGLLLAIIFVQKICYNKHLAKCDLTPNSQNVFDKI</sequence>
<accession>A0A0R3RJP9</accession>
<keyword evidence="5" id="KW-0732">Signal</keyword>
<evidence type="ECO:0000313" key="12">
    <source>
        <dbReference type="WBParaSite" id="EEL_0000170801-mRNA-1"/>
    </source>
</evidence>
<evidence type="ECO:0000256" key="3">
    <source>
        <dbReference type="ARBA" id="ARBA00022475"/>
    </source>
</evidence>
<keyword evidence="11" id="KW-1185">Reference proteome</keyword>
<feature type="transmembrane region" description="Helical" evidence="9">
    <location>
        <begin position="473"/>
        <end position="493"/>
    </location>
</feature>
<dbReference type="AlphaFoldDB" id="A0A0R3RJP9"/>
<organism evidence="11 12">
    <name type="scientific">Elaeophora elaphi</name>
    <dbReference type="NCBI Taxonomy" id="1147741"/>
    <lineage>
        <taxon>Eukaryota</taxon>
        <taxon>Metazoa</taxon>
        <taxon>Ecdysozoa</taxon>
        <taxon>Nematoda</taxon>
        <taxon>Chromadorea</taxon>
        <taxon>Rhabditida</taxon>
        <taxon>Spirurina</taxon>
        <taxon>Spiruromorpha</taxon>
        <taxon>Filarioidea</taxon>
        <taxon>Onchocercidae</taxon>
        <taxon>Elaeophora</taxon>
    </lineage>
</organism>
<proteinExistence type="predicted"/>
<evidence type="ECO:0000256" key="9">
    <source>
        <dbReference type="SAM" id="Phobius"/>
    </source>
</evidence>
<keyword evidence="6 9" id="KW-1133">Transmembrane helix</keyword>
<dbReference type="PROSITE" id="PS51034">
    <property type="entry name" value="ZP_2"/>
    <property type="match status" value="1"/>
</dbReference>
<feature type="transmembrane region" description="Helical" evidence="9">
    <location>
        <begin position="12"/>
        <end position="43"/>
    </location>
</feature>
<evidence type="ECO:0000256" key="5">
    <source>
        <dbReference type="ARBA" id="ARBA00022729"/>
    </source>
</evidence>
<name>A0A0R3RJP9_9BILA</name>
<feature type="compositionally biased region" description="Basic and acidic residues" evidence="8">
    <location>
        <begin position="337"/>
        <end position="347"/>
    </location>
</feature>
<dbReference type="GO" id="GO:0005886">
    <property type="term" value="C:plasma membrane"/>
    <property type="evidence" value="ECO:0007669"/>
    <property type="project" value="UniProtKB-SubCell"/>
</dbReference>